<comment type="caution">
    <text evidence="3">The sequence shown here is derived from an EMBL/GenBank/DDBJ whole genome shotgun (WGS) entry which is preliminary data.</text>
</comment>
<dbReference type="SUPFAM" id="SSF52402">
    <property type="entry name" value="Adenine nucleotide alpha hydrolases-like"/>
    <property type="match status" value="2"/>
</dbReference>
<dbReference type="Proteomes" id="UP000538666">
    <property type="component" value="Unassembled WGS sequence"/>
</dbReference>
<dbReference type="Gene3D" id="3.40.50.620">
    <property type="entry name" value="HUPs"/>
    <property type="match status" value="2"/>
</dbReference>
<dbReference type="Pfam" id="PF00582">
    <property type="entry name" value="Usp"/>
    <property type="match status" value="2"/>
</dbReference>
<dbReference type="InterPro" id="IPR006015">
    <property type="entry name" value="Universal_stress_UspA"/>
</dbReference>
<name>A0A841K5N8_9BACT</name>
<sequence length="305" mass="32593">MNNTSLKLRTIVVATDLSDPASIALKYAQALARLRQSLLVIVHVIDPLAYAFPEGAPSTLAADKAARQELSRIEEEARDLGIATQSVVENGVVCERILQTIADHHADLLILGTRATTEAGRVALGTVARQLLSKAPCPILAVSPSAESLLPWAGHWRHVLAATDFSPASLVALRYAHRIAHTQLFALHVASNANEHDHSSCMERLRFLAPFNEAHTVPVEHLVSIGEPAKLIGLYANKVHADLIVLGSPANELGEKDFPSSTVLQVVSSATCPVLCVPPLRAAAAEKPIQQVIGGSQNEEVSLQC</sequence>
<dbReference type="InterPro" id="IPR014729">
    <property type="entry name" value="Rossmann-like_a/b/a_fold"/>
</dbReference>
<evidence type="ECO:0000313" key="3">
    <source>
        <dbReference type="EMBL" id="MBB6147259.1"/>
    </source>
</evidence>
<dbReference type="InterPro" id="IPR006016">
    <property type="entry name" value="UspA"/>
</dbReference>
<evidence type="ECO:0000256" key="1">
    <source>
        <dbReference type="ARBA" id="ARBA00008791"/>
    </source>
</evidence>
<dbReference type="EMBL" id="JACHEK010000013">
    <property type="protein sequence ID" value="MBB6147259.1"/>
    <property type="molecule type" value="Genomic_DNA"/>
</dbReference>
<protein>
    <submittedName>
        <fullName evidence="3">Nucleotide-binding universal stress UspA family protein</fullName>
    </submittedName>
</protein>
<dbReference type="CDD" id="cd00293">
    <property type="entry name" value="USP-like"/>
    <property type="match status" value="2"/>
</dbReference>
<accession>A0A841K5N8</accession>
<evidence type="ECO:0000313" key="4">
    <source>
        <dbReference type="Proteomes" id="UP000538666"/>
    </source>
</evidence>
<dbReference type="RefSeq" id="WP_050060225.1">
    <property type="nucleotide sequence ID" value="NZ_JACHEK010000013.1"/>
</dbReference>
<dbReference type="AlphaFoldDB" id="A0A841K5N8"/>
<evidence type="ECO:0000259" key="2">
    <source>
        <dbReference type="Pfam" id="PF00582"/>
    </source>
</evidence>
<dbReference type="PANTHER" id="PTHR46268:SF15">
    <property type="entry name" value="UNIVERSAL STRESS PROTEIN HP_0031"/>
    <property type="match status" value="1"/>
</dbReference>
<organism evidence="3 4">
    <name type="scientific">Silvibacterium bohemicum</name>
    <dbReference type="NCBI Taxonomy" id="1577686"/>
    <lineage>
        <taxon>Bacteria</taxon>
        <taxon>Pseudomonadati</taxon>
        <taxon>Acidobacteriota</taxon>
        <taxon>Terriglobia</taxon>
        <taxon>Terriglobales</taxon>
        <taxon>Acidobacteriaceae</taxon>
        <taxon>Silvibacterium</taxon>
    </lineage>
</organism>
<reference evidence="3 4" key="1">
    <citation type="submission" date="2020-08" db="EMBL/GenBank/DDBJ databases">
        <title>Genomic Encyclopedia of Type Strains, Phase IV (KMG-IV): sequencing the most valuable type-strain genomes for metagenomic binning, comparative biology and taxonomic classification.</title>
        <authorList>
            <person name="Goeker M."/>
        </authorList>
    </citation>
    <scope>NUCLEOTIDE SEQUENCE [LARGE SCALE GENOMIC DNA]</scope>
    <source>
        <strain evidence="3 4">DSM 103733</strain>
    </source>
</reference>
<dbReference type="PANTHER" id="PTHR46268">
    <property type="entry name" value="STRESS RESPONSE PROTEIN NHAX"/>
    <property type="match status" value="1"/>
</dbReference>
<feature type="domain" description="UspA" evidence="2">
    <location>
        <begin position="9"/>
        <end position="142"/>
    </location>
</feature>
<gene>
    <name evidence="3" type="ORF">HNQ77_005253</name>
</gene>
<feature type="domain" description="UspA" evidence="2">
    <location>
        <begin position="156"/>
        <end position="278"/>
    </location>
</feature>
<proteinExistence type="inferred from homology"/>
<dbReference type="PRINTS" id="PR01438">
    <property type="entry name" value="UNVRSLSTRESS"/>
</dbReference>
<keyword evidence="4" id="KW-1185">Reference proteome</keyword>
<comment type="similarity">
    <text evidence="1">Belongs to the universal stress protein A family.</text>
</comment>